<evidence type="ECO:0000256" key="2">
    <source>
        <dbReference type="SAM" id="MobiDB-lite"/>
    </source>
</evidence>
<feature type="region of interest" description="Disordered" evidence="2">
    <location>
        <begin position="150"/>
        <end position="286"/>
    </location>
</feature>
<dbReference type="InterPro" id="IPR008160">
    <property type="entry name" value="Collagen"/>
</dbReference>
<dbReference type="Proteomes" id="UP000492821">
    <property type="component" value="Unassembled WGS sequence"/>
</dbReference>
<reference evidence="6" key="2">
    <citation type="submission" date="2020-10" db="UniProtKB">
        <authorList>
            <consortium name="WormBaseParasite"/>
        </authorList>
    </citation>
    <scope>IDENTIFICATION</scope>
</reference>
<proteinExistence type="predicted"/>
<evidence type="ECO:0000259" key="4">
    <source>
        <dbReference type="SMART" id="SM01088"/>
    </source>
</evidence>
<dbReference type="PANTHER" id="PTHR24637:SF334">
    <property type="entry name" value="NEMATODE CUTICLE COLLAGEN N-TERMINAL DOMAIN-CONTAINING PROTEIN"/>
    <property type="match status" value="1"/>
</dbReference>
<dbReference type="SMART" id="SM01088">
    <property type="entry name" value="Col_cuticle_N"/>
    <property type="match status" value="1"/>
</dbReference>
<reference evidence="5" key="1">
    <citation type="journal article" date="2013" name="Genetics">
        <title>The draft genome and transcriptome of Panagrellus redivivus are shaped by the harsh demands of a free-living lifestyle.</title>
        <authorList>
            <person name="Srinivasan J."/>
            <person name="Dillman A.R."/>
            <person name="Macchietto M.G."/>
            <person name="Heikkinen L."/>
            <person name="Lakso M."/>
            <person name="Fracchia K.M."/>
            <person name="Antoshechkin I."/>
            <person name="Mortazavi A."/>
            <person name="Wong G."/>
            <person name="Sternberg P.W."/>
        </authorList>
    </citation>
    <scope>NUCLEOTIDE SEQUENCE [LARGE SCALE GENOMIC DNA]</scope>
    <source>
        <strain evidence="5">MT8872</strain>
    </source>
</reference>
<evidence type="ECO:0000313" key="5">
    <source>
        <dbReference type="Proteomes" id="UP000492821"/>
    </source>
</evidence>
<accession>A0A7E4UVA2</accession>
<name>A0A7E4UVA2_PANRE</name>
<organism evidence="5 6">
    <name type="scientific">Panagrellus redivivus</name>
    <name type="common">Microworm</name>
    <dbReference type="NCBI Taxonomy" id="6233"/>
    <lineage>
        <taxon>Eukaryota</taxon>
        <taxon>Metazoa</taxon>
        <taxon>Ecdysozoa</taxon>
        <taxon>Nematoda</taxon>
        <taxon>Chromadorea</taxon>
        <taxon>Rhabditida</taxon>
        <taxon>Tylenchina</taxon>
        <taxon>Panagrolaimomorpha</taxon>
        <taxon>Panagrolaimoidea</taxon>
        <taxon>Panagrolaimidae</taxon>
        <taxon>Panagrellus</taxon>
    </lineage>
</organism>
<feature type="domain" description="Nematode cuticle collagen N-terminal" evidence="4">
    <location>
        <begin position="11"/>
        <end position="63"/>
    </location>
</feature>
<feature type="region of interest" description="Disordered" evidence="2">
    <location>
        <begin position="110"/>
        <end position="135"/>
    </location>
</feature>
<evidence type="ECO:0000256" key="3">
    <source>
        <dbReference type="SAM" id="Phobius"/>
    </source>
</evidence>
<keyword evidence="5" id="KW-1185">Reference proteome</keyword>
<feature type="compositionally biased region" description="Low complexity" evidence="2">
    <location>
        <begin position="257"/>
        <end position="271"/>
    </location>
</feature>
<keyword evidence="3" id="KW-0472">Membrane</keyword>
<dbReference type="WBParaSite" id="Pan_g13012.t1">
    <property type="protein sequence ID" value="Pan_g13012.t1"/>
    <property type="gene ID" value="Pan_g13012"/>
</dbReference>
<dbReference type="GO" id="GO:0042302">
    <property type="term" value="F:structural constituent of cuticle"/>
    <property type="evidence" value="ECO:0007669"/>
    <property type="project" value="InterPro"/>
</dbReference>
<feature type="transmembrane region" description="Helical" evidence="3">
    <location>
        <begin position="12"/>
        <end position="35"/>
    </location>
</feature>
<dbReference type="Pfam" id="PF01484">
    <property type="entry name" value="Col_cuticle_N"/>
    <property type="match status" value="1"/>
</dbReference>
<keyword evidence="3" id="KW-1133">Transmembrane helix</keyword>
<keyword evidence="1" id="KW-0677">Repeat</keyword>
<dbReference type="PANTHER" id="PTHR24637">
    <property type="entry name" value="COLLAGEN"/>
    <property type="match status" value="1"/>
</dbReference>
<keyword evidence="3" id="KW-0812">Transmembrane</keyword>
<protein>
    <submittedName>
        <fullName evidence="6">Col_cuticle_N domain-containing protein</fullName>
    </submittedName>
</protein>
<evidence type="ECO:0000256" key="1">
    <source>
        <dbReference type="ARBA" id="ARBA00022737"/>
    </source>
</evidence>
<dbReference type="AlphaFoldDB" id="A0A7E4UVA2"/>
<feature type="region of interest" description="Disordered" evidence="2">
    <location>
        <begin position="310"/>
        <end position="332"/>
    </location>
</feature>
<dbReference type="Pfam" id="PF01391">
    <property type="entry name" value="Collagen"/>
    <property type="match status" value="2"/>
</dbReference>
<evidence type="ECO:0000313" key="6">
    <source>
        <dbReference type="WBParaSite" id="Pan_g13012.t1"/>
    </source>
</evidence>
<dbReference type="InterPro" id="IPR002486">
    <property type="entry name" value="Col_cuticle_N"/>
</dbReference>
<sequence>MMEEKSSMTMRIAQIGFAASTVCVLGLIVFVPLLLLRTATTKADIEEMSFQFKESSDEVWAKMMTLGQEASPVEAKLPKVQFFSLRKRQAWAGSVCQGCFALSCPPGMPGPGGDPGIDGIPGESGRPGQAGDDGYDVQLDVSEELACVICPGGPPGQRGAQGERGITGFPGAPGPRGPPGGIGPDGPQGDPGKAGTEGEKGPEGPYGPPGDTIIAGIGIKGPKGPSGPRGPKGPPGPRGKRSADSGMPGQPGPAGPVGPVGRSGTVGEEGPYGPPGEPGQPAQYCPSDCGVSHILAPTQVNVAAKNYDADAPTNAVTEPEDEQSEVQPASVSQEYRRRLAITKL</sequence>